<dbReference type="GO" id="GO:0016791">
    <property type="term" value="F:phosphatase activity"/>
    <property type="evidence" value="ECO:0007669"/>
    <property type="project" value="TreeGrafter"/>
</dbReference>
<gene>
    <name evidence="7" type="ORF">CRM22_010384</name>
</gene>
<keyword evidence="8" id="KW-1185">Reference proteome</keyword>
<dbReference type="STRING" id="147828.A0A4S2L4I5"/>
<comment type="similarity">
    <text evidence="1">Belongs to the histidine acid phosphatase family.</text>
</comment>
<dbReference type="InterPro" id="IPR033379">
    <property type="entry name" value="Acid_Pase_AS"/>
</dbReference>
<evidence type="ECO:0000256" key="5">
    <source>
        <dbReference type="ARBA" id="ARBA00041499"/>
    </source>
</evidence>
<feature type="chain" id="PRO_5020582614" description="2-phosphoxylose phosphatase 1" evidence="6">
    <location>
        <begin position="29"/>
        <end position="414"/>
    </location>
</feature>
<dbReference type="SUPFAM" id="SSF53254">
    <property type="entry name" value="Phosphoglycerate mutase-like"/>
    <property type="match status" value="1"/>
</dbReference>
<protein>
    <recommendedName>
        <fullName evidence="4">2-phosphoxylose phosphatase 1</fullName>
    </recommendedName>
    <alternativeName>
        <fullName evidence="5">Acid phosphatase-like protein 2</fullName>
    </alternativeName>
</protein>
<organism evidence="7 8">
    <name type="scientific">Opisthorchis felineus</name>
    <dbReference type="NCBI Taxonomy" id="147828"/>
    <lineage>
        <taxon>Eukaryota</taxon>
        <taxon>Metazoa</taxon>
        <taxon>Spiralia</taxon>
        <taxon>Lophotrochozoa</taxon>
        <taxon>Platyhelminthes</taxon>
        <taxon>Trematoda</taxon>
        <taxon>Digenea</taxon>
        <taxon>Opisthorchiida</taxon>
        <taxon>Opisthorchiata</taxon>
        <taxon>Opisthorchiidae</taxon>
        <taxon>Opisthorchis</taxon>
    </lineage>
</organism>
<evidence type="ECO:0000256" key="3">
    <source>
        <dbReference type="ARBA" id="ARBA00036311"/>
    </source>
</evidence>
<dbReference type="Gene3D" id="3.40.50.1240">
    <property type="entry name" value="Phosphoglycerate mutase-like"/>
    <property type="match status" value="1"/>
</dbReference>
<sequence>MIKLWTISPMLWQVLWLFIPYRPTPSMASKLPHVDLGARKDGDLPSCMKLQNVHILFRHGDRTPLGELLNDSVPFEETWPLGRGQLTDEGVLQGFKLGMWLRQKYDFYFKQQYNASDFYVRSTDYDRTLTSAQAVAAGLYPQKSSPLEPYGIQWKPIPVHGVRKDQETLLSLSACHRLETLQHEALTAEIVDNFTDSYRSLFNLINDSPVKVKIDRFNLWKLVDLFICMKANNVPFPDWCTDEIFQEMRQVSKYFWLVMSRSSNEILQLEIGVFLKTFIQHLLVITSGDGTVTISGRQLKSQHTVIYSAHDSHISYILGTLGVTTNEEVPYSSVIVFELLGPEPPSPIENYRLRLRYKQGHLDEVGEYRTLEPCAGRLGVDGCPLSLVLEHLEPYLLDEELYTMLCRGPSYSDA</sequence>
<evidence type="ECO:0000256" key="1">
    <source>
        <dbReference type="ARBA" id="ARBA00005375"/>
    </source>
</evidence>
<keyword evidence="6" id="KW-0732">Signal</keyword>
<evidence type="ECO:0000256" key="4">
    <source>
        <dbReference type="ARBA" id="ARBA00040357"/>
    </source>
</evidence>
<accession>A0A4S2L4I5</accession>
<feature type="signal peptide" evidence="6">
    <location>
        <begin position="1"/>
        <end position="28"/>
    </location>
</feature>
<dbReference type="Pfam" id="PF00328">
    <property type="entry name" value="His_Phos_2"/>
    <property type="match status" value="1"/>
</dbReference>
<dbReference type="OrthoDB" id="5821688at2759"/>
<dbReference type="EMBL" id="SJOL01009828">
    <property type="protein sequence ID" value="TGZ55468.1"/>
    <property type="molecule type" value="Genomic_DNA"/>
</dbReference>
<evidence type="ECO:0000256" key="2">
    <source>
        <dbReference type="ARBA" id="ARBA00022801"/>
    </source>
</evidence>
<dbReference type="PANTHER" id="PTHR11567:SF110">
    <property type="entry name" value="2-PHOSPHOXYLOSE PHOSPHATASE 1"/>
    <property type="match status" value="1"/>
</dbReference>
<evidence type="ECO:0000313" key="7">
    <source>
        <dbReference type="EMBL" id="TGZ55468.1"/>
    </source>
</evidence>
<evidence type="ECO:0000313" key="8">
    <source>
        <dbReference type="Proteomes" id="UP000308267"/>
    </source>
</evidence>
<proteinExistence type="inferred from homology"/>
<dbReference type="AlphaFoldDB" id="A0A4S2L4I5"/>
<keyword evidence="2" id="KW-0378">Hydrolase</keyword>
<dbReference type="PROSITE" id="PS00616">
    <property type="entry name" value="HIS_ACID_PHOSPHAT_1"/>
    <property type="match status" value="1"/>
</dbReference>
<dbReference type="Proteomes" id="UP000308267">
    <property type="component" value="Unassembled WGS sequence"/>
</dbReference>
<dbReference type="InterPro" id="IPR000560">
    <property type="entry name" value="His_Pase_clade-2"/>
</dbReference>
<evidence type="ECO:0000256" key="6">
    <source>
        <dbReference type="SAM" id="SignalP"/>
    </source>
</evidence>
<dbReference type="InterPro" id="IPR029033">
    <property type="entry name" value="His_PPase_superfam"/>
</dbReference>
<dbReference type="PANTHER" id="PTHR11567">
    <property type="entry name" value="ACID PHOSPHATASE-RELATED"/>
    <property type="match status" value="1"/>
</dbReference>
<name>A0A4S2L4I5_OPIFE</name>
<comment type="catalytic activity">
    <reaction evidence="3">
        <text>3-O-[beta-D-GlcA-(1-&gt;3)-beta-D-Gal-(1-&gt;3)-beta-D-Gal-(1-&gt;4)-beta-D-2-O-P-Xyl]-L-seryl-[protein] + H2O = 3-O-(beta-D-GlcA-(1-&gt;3)-beta-D-Gal-(1-&gt;3)-beta-D-Gal-(1-&gt;4)-beta-D-Xyl)-L-seryl-[protein] + phosphate</text>
        <dbReference type="Rhea" id="RHEA:56512"/>
        <dbReference type="Rhea" id="RHEA-COMP:12573"/>
        <dbReference type="Rhea" id="RHEA-COMP:14559"/>
        <dbReference type="ChEBI" id="CHEBI:15377"/>
        <dbReference type="ChEBI" id="CHEBI:43474"/>
        <dbReference type="ChEBI" id="CHEBI:132093"/>
        <dbReference type="ChEBI" id="CHEBI:140495"/>
    </reaction>
</comment>
<dbReference type="CDD" id="cd07061">
    <property type="entry name" value="HP_HAP_like"/>
    <property type="match status" value="1"/>
</dbReference>
<dbReference type="InterPro" id="IPR050645">
    <property type="entry name" value="Histidine_acid_phosphatase"/>
</dbReference>
<reference evidence="7 8" key="1">
    <citation type="journal article" date="2019" name="BMC Genomics">
        <title>New insights from Opisthorchis felineus genome: update on genomics of the epidemiologically important liver flukes.</title>
        <authorList>
            <person name="Ershov N.I."/>
            <person name="Mordvinov V.A."/>
            <person name="Prokhortchouk E.B."/>
            <person name="Pakharukova M.Y."/>
            <person name="Gunbin K.V."/>
            <person name="Ustyantsev K."/>
            <person name="Genaev M.A."/>
            <person name="Blinov A.G."/>
            <person name="Mazur A."/>
            <person name="Boulygina E."/>
            <person name="Tsygankova S."/>
            <person name="Khrameeva E."/>
            <person name="Chekanov N."/>
            <person name="Fan G."/>
            <person name="Xiao A."/>
            <person name="Zhang H."/>
            <person name="Xu X."/>
            <person name="Yang H."/>
            <person name="Solovyev V."/>
            <person name="Lee S.M."/>
            <person name="Liu X."/>
            <person name="Afonnikov D.A."/>
            <person name="Skryabin K.G."/>
        </authorList>
    </citation>
    <scope>NUCLEOTIDE SEQUENCE [LARGE SCALE GENOMIC DNA]</scope>
    <source>
        <strain evidence="7">AK-0245</strain>
        <tissue evidence="7">Whole organism</tissue>
    </source>
</reference>
<comment type="caution">
    <text evidence="7">The sequence shown here is derived from an EMBL/GenBank/DDBJ whole genome shotgun (WGS) entry which is preliminary data.</text>
</comment>